<sequence length="300" mass="33261">MMYKLANLSGDTVAVPQVIFSQLPRTDGDFIRVALYVLSSGCTDARTIAHDLGLKSVEAANRALQYWAGAGLLERERTGVQATPAPAAKTAEIDLAAINDPYVGVLCEEAQTAFGKALSRSDLQRLVGLYLSDGWQPDVVLLCCAEVARQGRRTVGAVSRELVRWRDAGVETGEDAERYLRHVKQCEEWCIEAAKLFGIEPHTLTQWDRRAVARWHEEWRIGSDMIEEALLHAENHRTIRYVDGILRSWRAQGLTTVQAVRGKGALAPSNILATGKAPAKPMKDMFNRNWNAVFDDETEG</sequence>
<proteinExistence type="inferred from homology"/>
<keyword evidence="4" id="KW-1185">Reference proteome</keyword>
<evidence type="ECO:0000256" key="1">
    <source>
        <dbReference type="ARBA" id="ARBA00093462"/>
    </source>
</evidence>
<dbReference type="Pfam" id="PF07261">
    <property type="entry name" value="DnaB_2"/>
    <property type="match status" value="2"/>
</dbReference>
<dbReference type="Gene3D" id="1.10.10.630">
    <property type="entry name" value="DnaD domain-like"/>
    <property type="match status" value="2"/>
</dbReference>
<comment type="similarity">
    <text evidence="1">Belongs to the DnaB/DnaD family.</text>
</comment>
<feature type="domain" description="DnaB/C C-terminal" evidence="2">
    <location>
        <begin position="204"/>
        <end position="261"/>
    </location>
</feature>
<feature type="domain" description="DnaB/C C-terminal" evidence="2">
    <location>
        <begin position="109"/>
        <end position="179"/>
    </location>
</feature>
<dbReference type="Proteomes" id="UP000768567">
    <property type="component" value="Unassembled WGS sequence"/>
</dbReference>
<dbReference type="RefSeq" id="WP_193501886.1">
    <property type="nucleotide sequence ID" value="NZ_JADCKC010000003.1"/>
</dbReference>
<organism evidence="3 4">
    <name type="scientific">Gemmiger gallinarum</name>
    <dbReference type="NCBI Taxonomy" id="2779354"/>
    <lineage>
        <taxon>Bacteria</taxon>
        <taxon>Bacillati</taxon>
        <taxon>Bacillota</taxon>
        <taxon>Clostridia</taxon>
        <taxon>Eubacteriales</taxon>
        <taxon>Gemmiger</taxon>
    </lineage>
</organism>
<dbReference type="EMBL" id="JADCKC010000003">
    <property type="protein sequence ID" value="MBE5038019.1"/>
    <property type="molecule type" value="Genomic_DNA"/>
</dbReference>
<evidence type="ECO:0000313" key="3">
    <source>
        <dbReference type="EMBL" id="MBE5038019.1"/>
    </source>
</evidence>
<evidence type="ECO:0000259" key="2">
    <source>
        <dbReference type="Pfam" id="PF07261"/>
    </source>
</evidence>
<gene>
    <name evidence="3" type="ORF">INF35_09520</name>
</gene>
<evidence type="ECO:0000313" key="4">
    <source>
        <dbReference type="Proteomes" id="UP000768567"/>
    </source>
</evidence>
<dbReference type="InterPro" id="IPR034829">
    <property type="entry name" value="DnaD-like_sf"/>
</dbReference>
<dbReference type="InterPro" id="IPR006343">
    <property type="entry name" value="DnaB/C_C"/>
</dbReference>
<dbReference type="SUPFAM" id="SSF158499">
    <property type="entry name" value="DnaD domain-like"/>
    <property type="match status" value="1"/>
</dbReference>
<dbReference type="NCBIfam" id="TIGR01446">
    <property type="entry name" value="DnaD_dom"/>
    <property type="match status" value="1"/>
</dbReference>
<reference evidence="3 4" key="1">
    <citation type="submission" date="2020-10" db="EMBL/GenBank/DDBJ databases">
        <title>ChiBAC.</title>
        <authorList>
            <person name="Zenner C."/>
            <person name="Hitch T.C.A."/>
            <person name="Clavel T."/>
        </authorList>
    </citation>
    <scope>NUCLEOTIDE SEQUENCE [LARGE SCALE GENOMIC DNA]</scope>
    <source>
        <strain evidence="3 4">DSM 109015</strain>
    </source>
</reference>
<protein>
    <submittedName>
        <fullName evidence="3">DnaD domain protein</fullName>
    </submittedName>
</protein>
<name>A0ABR9R4F6_9FIRM</name>
<accession>A0ABR9R4F6</accession>
<comment type="caution">
    <text evidence="3">The sequence shown here is derived from an EMBL/GenBank/DDBJ whole genome shotgun (WGS) entry which is preliminary data.</text>
</comment>